<evidence type="ECO:0000313" key="2">
    <source>
        <dbReference type="EMBL" id="KAF0766761.1"/>
    </source>
</evidence>
<feature type="transmembrane region" description="Helical" evidence="1">
    <location>
        <begin position="94"/>
        <end position="111"/>
    </location>
</feature>
<keyword evidence="1" id="KW-0472">Membrane</keyword>
<dbReference type="AlphaFoldDB" id="A0A6G0Z898"/>
<evidence type="ECO:0000256" key="1">
    <source>
        <dbReference type="SAM" id="Phobius"/>
    </source>
</evidence>
<organism evidence="2 3">
    <name type="scientific">Aphis craccivora</name>
    <name type="common">Cowpea aphid</name>
    <dbReference type="NCBI Taxonomy" id="307492"/>
    <lineage>
        <taxon>Eukaryota</taxon>
        <taxon>Metazoa</taxon>
        <taxon>Ecdysozoa</taxon>
        <taxon>Arthropoda</taxon>
        <taxon>Hexapoda</taxon>
        <taxon>Insecta</taxon>
        <taxon>Pterygota</taxon>
        <taxon>Neoptera</taxon>
        <taxon>Paraneoptera</taxon>
        <taxon>Hemiptera</taxon>
        <taxon>Sternorrhyncha</taxon>
        <taxon>Aphidomorpha</taxon>
        <taxon>Aphidoidea</taxon>
        <taxon>Aphididae</taxon>
        <taxon>Aphidini</taxon>
        <taxon>Aphis</taxon>
        <taxon>Aphis</taxon>
    </lineage>
</organism>
<dbReference type="EMBL" id="VUJU01001111">
    <property type="protein sequence ID" value="KAF0766761.1"/>
    <property type="molecule type" value="Genomic_DNA"/>
</dbReference>
<comment type="caution">
    <text evidence="2">The sequence shown here is derived from an EMBL/GenBank/DDBJ whole genome shotgun (WGS) entry which is preliminary data.</text>
</comment>
<dbReference type="Proteomes" id="UP000478052">
    <property type="component" value="Unassembled WGS sequence"/>
</dbReference>
<keyword evidence="1" id="KW-1133">Transmembrane helix</keyword>
<name>A0A6G0Z898_APHCR</name>
<evidence type="ECO:0000313" key="3">
    <source>
        <dbReference type="Proteomes" id="UP000478052"/>
    </source>
</evidence>
<sequence>MPQPLNSGFFVNCYTLILITTRYILAHLQPGYLNCTYYLKRNDQIALELKNVNIMVELHLGSKKVFPQNDHAFEGVKRLENTRFLSHLLQAKELGLTMILIIGVMLLIAIMTTDIRSSTIHVCNYKKMYL</sequence>
<keyword evidence="1" id="KW-0812">Transmembrane</keyword>
<proteinExistence type="predicted"/>
<reference evidence="2 3" key="1">
    <citation type="submission" date="2019-08" db="EMBL/GenBank/DDBJ databases">
        <title>Whole genome of Aphis craccivora.</title>
        <authorList>
            <person name="Voronova N.V."/>
            <person name="Shulinski R.S."/>
            <person name="Bandarenka Y.V."/>
            <person name="Zhorov D.G."/>
            <person name="Warner D."/>
        </authorList>
    </citation>
    <scope>NUCLEOTIDE SEQUENCE [LARGE SCALE GENOMIC DNA]</scope>
    <source>
        <strain evidence="2">180601</strain>
        <tissue evidence="2">Whole Body</tissue>
    </source>
</reference>
<accession>A0A6G0Z898</accession>
<gene>
    <name evidence="2" type="ORF">FWK35_00008177</name>
</gene>
<keyword evidence="3" id="KW-1185">Reference proteome</keyword>
<protein>
    <submittedName>
        <fullName evidence="2">Uncharacterized protein</fullName>
    </submittedName>
</protein>